<dbReference type="Proteomes" id="UP001498771">
    <property type="component" value="Unassembled WGS sequence"/>
</dbReference>
<protein>
    <submittedName>
        <fullName evidence="1">Thioredoxin-like protein</fullName>
    </submittedName>
</protein>
<name>A0ABR1F0W2_9ASCO</name>
<dbReference type="PANTHER" id="PTHR33875:SF2">
    <property type="entry name" value="ACR183CP"/>
    <property type="match status" value="1"/>
</dbReference>
<sequence>MSIQPRFLAHKLTSTSKLASAASTTPHTIELYLDYVCPFSLKLFTEVYHRLLPAISERFPAGAFTFVFRQQIQPWHPSSTLVHEAALAVERIDPSKFWAFSDALFKASHEFYDTATYNETRAQTYDRLATLAAESVGVEKQQVLELLAIPPSQDTPHNWGSKVTDDLKLFIKQGRQTSIHVSPTVLVDGVVDNGISSGWTTEQWLEKLDAVYKAN</sequence>
<comment type="caution">
    <text evidence="1">The sequence shown here is derived from an EMBL/GenBank/DDBJ whole genome shotgun (WGS) entry which is preliminary data.</text>
</comment>
<evidence type="ECO:0000313" key="2">
    <source>
        <dbReference type="Proteomes" id="UP001498771"/>
    </source>
</evidence>
<dbReference type="Gene3D" id="3.40.30.10">
    <property type="entry name" value="Glutaredoxin"/>
    <property type="match status" value="1"/>
</dbReference>
<proteinExistence type="predicted"/>
<gene>
    <name evidence="1" type="ORF">BZA70DRAFT_282595</name>
</gene>
<accession>A0ABR1F0W2</accession>
<dbReference type="SUPFAM" id="SSF52833">
    <property type="entry name" value="Thioredoxin-like"/>
    <property type="match status" value="1"/>
</dbReference>
<dbReference type="PANTHER" id="PTHR33875">
    <property type="entry name" value="OS09G0542200 PROTEIN"/>
    <property type="match status" value="1"/>
</dbReference>
<reference evidence="1 2" key="1">
    <citation type="submission" date="2024-03" db="EMBL/GenBank/DDBJ databases">
        <title>Genome-scale model development and genomic sequencing of the oleaginous clade Lipomyces.</title>
        <authorList>
            <consortium name="Lawrence Berkeley National Laboratory"/>
            <person name="Czajka J.J."/>
            <person name="Han Y."/>
            <person name="Kim J."/>
            <person name="Mondo S.J."/>
            <person name="Hofstad B.A."/>
            <person name="Robles A."/>
            <person name="Haridas S."/>
            <person name="Riley R."/>
            <person name="LaButti K."/>
            <person name="Pangilinan J."/>
            <person name="Andreopoulos W."/>
            <person name="Lipzen A."/>
            <person name="Yan J."/>
            <person name="Wang M."/>
            <person name="Ng V."/>
            <person name="Grigoriev I.V."/>
            <person name="Spatafora J.W."/>
            <person name="Magnuson J.K."/>
            <person name="Baker S.E."/>
            <person name="Pomraning K.R."/>
        </authorList>
    </citation>
    <scope>NUCLEOTIDE SEQUENCE [LARGE SCALE GENOMIC DNA]</scope>
    <source>
        <strain evidence="1 2">Phaff 52-87</strain>
    </source>
</reference>
<dbReference type="InterPro" id="IPR036249">
    <property type="entry name" value="Thioredoxin-like_sf"/>
</dbReference>
<dbReference type="RefSeq" id="XP_064766514.1">
    <property type="nucleotide sequence ID" value="XM_064913312.1"/>
</dbReference>
<dbReference type="GeneID" id="90038824"/>
<dbReference type="EMBL" id="JBBJBU010000011">
    <property type="protein sequence ID" value="KAK7203481.1"/>
    <property type="molecule type" value="Genomic_DNA"/>
</dbReference>
<keyword evidence="2" id="KW-1185">Reference proteome</keyword>
<organism evidence="1 2">
    <name type="scientific">Myxozyma melibiosi</name>
    <dbReference type="NCBI Taxonomy" id="54550"/>
    <lineage>
        <taxon>Eukaryota</taxon>
        <taxon>Fungi</taxon>
        <taxon>Dikarya</taxon>
        <taxon>Ascomycota</taxon>
        <taxon>Saccharomycotina</taxon>
        <taxon>Lipomycetes</taxon>
        <taxon>Lipomycetales</taxon>
        <taxon>Lipomycetaceae</taxon>
        <taxon>Myxozyma</taxon>
    </lineage>
</organism>
<dbReference type="CDD" id="cd02972">
    <property type="entry name" value="DsbA_family"/>
    <property type="match status" value="1"/>
</dbReference>
<evidence type="ECO:0000313" key="1">
    <source>
        <dbReference type="EMBL" id="KAK7203481.1"/>
    </source>
</evidence>